<name>A0A9P0CC91_9CUCU</name>
<reference evidence="2" key="1">
    <citation type="submission" date="2022-01" db="EMBL/GenBank/DDBJ databases">
        <authorList>
            <person name="King R."/>
        </authorList>
    </citation>
    <scope>NUCLEOTIDE SEQUENCE</scope>
</reference>
<feature type="compositionally biased region" description="Polar residues" evidence="1">
    <location>
        <begin position="68"/>
        <end position="83"/>
    </location>
</feature>
<evidence type="ECO:0000313" key="2">
    <source>
        <dbReference type="EMBL" id="CAH1098536.1"/>
    </source>
</evidence>
<organism evidence="2 3">
    <name type="scientific">Psylliodes chrysocephalus</name>
    <dbReference type="NCBI Taxonomy" id="3402493"/>
    <lineage>
        <taxon>Eukaryota</taxon>
        <taxon>Metazoa</taxon>
        <taxon>Ecdysozoa</taxon>
        <taxon>Arthropoda</taxon>
        <taxon>Hexapoda</taxon>
        <taxon>Insecta</taxon>
        <taxon>Pterygota</taxon>
        <taxon>Neoptera</taxon>
        <taxon>Endopterygota</taxon>
        <taxon>Coleoptera</taxon>
        <taxon>Polyphaga</taxon>
        <taxon>Cucujiformia</taxon>
        <taxon>Chrysomeloidea</taxon>
        <taxon>Chrysomelidae</taxon>
        <taxon>Galerucinae</taxon>
        <taxon>Alticini</taxon>
        <taxon>Psylliodes</taxon>
    </lineage>
</organism>
<dbReference type="InterPro" id="IPR019034">
    <property type="entry name" value="UPF0390"/>
</dbReference>
<dbReference type="Pfam" id="PF09495">
    <property type="entry name" value="DUF2462"/>
    <property type="match status" value="1"/>
</dbReference>
<gene>
    <name evidence="2" type="ORF">PSYICH_LOCUS15</name>
</gene>
<protein>
    <submittedName>
        <fullName evidence="2">Uncharacterized protein</fullName>
    </submittedName>
</protein>
<dbReference type="Proteomes" id="UP001153636">
    <property type="component" value="Chromosome 1"/>
</dbReference>
<accession>A0A9P0CC91</accession>
<dbReference type="EMBL" id="OV651813">
    <property type="protein sequence ID" value="CAH1098536.1"/>
    <property type="molecule type" value="Genomic_DNA"/>
</dbReference>
<evidence type="ECO:0000313" key="3">
    <source>
        <dbReference type="Proteomes" id="UP001153636"/>
    </source>
</evidence>
<feature type="compositionally biased region" description="Basic residues" evidence="1">
    <location>
        <begin position="1"/>
        <end position="24"/>
    </location>
</feature>
<keyword evidence="3" id="KW-1185">Reference proteome</keyword>
<feature type="region of interest" description="Disordered" evidence="1">
    <location>
        <begin position="1"/>
        <end position="92"/>
    </location>
</feature>
<dbReference type="AlphaFoldDB" id="A0A9P0CC91"/>
<sequence length="92" mass="9986">MAQRKLKVKSKGPKATKKAAKKPKGGAVTKRANRPVPAKKQEVSQKIKQAITKTVNKTAEDDIRSRATRSGKQNLSKAQQAVANHTKKGKAK</sequence>
<evidence type="ECO:0000256" key="1">
    <source>
        <dbReference type="SAM" id="MobiDB-lite"/>
    </source>
</evidence>
<feature type="compositionally biased region" description="Polar residues" evidence="1">
    <location>
        <begin position="46"/>
        <end position="57"/>
    </location>
</feature>
<dbReference type="OrthoDB" id="6261058at2759"/>
<proteinExistence type="predicted"/>